<dbReference type="AlphaFoldDB" id="A0A9J5WYS3"/>
<reference evidence="1 2" key="1">
    <citation type="submission" date="2020-09" db="EMBL/GenBank/DDBJ databases">
        <title>De no assembly of potato wild relative species, Solanum commersonii.</title>
        <authorList>
            <person name="Cho K."/>
        </authorList>
    </citation>
    <scope>NUCLEOTIDE SEQUENCE [LARGE SCALE GENOMIC DNA]</scope>
    <source>
        <strain evidence="1">LZ3.2</strain>
        <tissue evidence="1">Leaf</tissue>
    </source>
</reference>
<proteinExistence type="predicted"/>
<evidence type="ECO:0000313" key="1">
    <source>
        <dbReference type="EMBL" id="KAG5580931.1"/>
    </source>
</evidence>
<dbReference type="EMBL" id="JACXVP010000010">
    <property type="protein sequence ID" value="KAG5580931.1"/>
    <property type="molecule type" value="Genomic_DNA"/>
</dbReference>
<evidence type="ECO:0000313" key="2">
    <source>
        <dbReference type="Proteomes" id="UP000824120"/>
    </source>
</evidence>
<gene>
    <name evidence="1" type="ORF">H5410_051558</name>
</gene>
<protein>
    <submittedName>
        <fullName evidence="1">Uncharacterized protein</fullName>
    </submittedName>
</protein>
<keyword evidence="2" id="KW-1185">Reference proteome</keyword>
<name>A0A9J5WYS3_SOLCO</name>
<feature type="non-terminal residue" evidence="1">
    <location>
        <position position="148"/>
    </location>
</feature>
<organism evidence="1 2">
    <name type="scientific">Solanum commersonii</name>
    <name type="common">Commerson's wild potato</name>
    <name type="synonym">Commerson's nightshade</name>
    <dbReference type="NCBI Taxonomy" id="4109"/>
    <lineage>
        <taxon>Eukaryota</taxon>
        <taxon>Viridiplantae</taxon>
        <taxon>Streptophyta</taxon>
        <taxon>Embryophyta</taxon>
        <taxon>Tracheophyta</taxon>
        <taxon>Spermatophyta</taxon>
        <taxon>Magnoliopsida</taxon>
        <taxon>eudicotyledons</taxon>
        <taxon>Gunneridae</taxon>
        <taxon>Pentapetalae</taxon>
        <taxon>asterids</taxon>
        <taxon>lamiids</taxon>
        <taxon>Solanales</taxon>
        <taxon>Solanaceae</taxon>
        <taxon>Solanoideae</taxon>
        <taxon>Solaneae</taxon>
        <taxon>Solanum</taxon>
    </lineage>
</organism>
<accession>A0A9J5WYS3</accession>
<sequence length="148" mass="17471">MEILEYASWREMIVEKYEVLEGAWRTENIRGWEKIKLWEQTWGEDNTVRRAFPNKFRMSCKKEMTVQRVRMIQDGEKVAEFQNLIELFHKKGTREDNHDGAVFSKARLSPDARLKGNPKPLPFGCSNVILHLASFKRSDIDGRESKRK</sequence>
<dbReference type="Proteomes" id="UP000824120">
    <property type="component" value="Chromosome 10"/>
</dbReference>
<comment type="caution">
    <text evidence="1">The sequence shown here is derived from an EMBL/GenBank/DDBJ whole genome shotgun (WGS) entry which is preliminary data.</text>
</comment>